<name>A0AAV5JLX0_9ROSI</name>
<dbReference type="EMBL" id="BPVZ01000043">
    <property type="protein sequence ID" value="GKV15608.1"/>
    <property type="molecule type" value="Genomic_DNA"/>
</dbReference>
<reference evidence="2 3" key="1">
    <citation type="journal article" date="2021" name="Commun. Biol.">
        <title>The genome of Shorea leprosula (Dipterocarpaceae) highlights the ecological relevance of drought in aseasonal tropical rainforests.</title>
        <authorList>
            <person name="Ng K.K.S."/>
            <person name="Kobayashi M.J."/>
            <person name="Fawcett J.A."/>
            <person name="Hatakeyama M."/>
            <person name="Paape T."/>
            <person name="Ng C.H."/>
            <person name="Ang C.C."/>
            <person name="Tnah L.H."/>
            <person name="Lee C.T."/>
            <person name="Nishiyama T."/>
            <person name="Sese J."/>
            <person name="O'Brien M.J."/>
            <person name="Copetti D."/>
            <person name="Mohd Noor M.I."/>
            <person name="Ong R.C."/>
            <person name="Putra M."/>
            <person name="Sireger I.Z."/>
            <person name="Indrioko S."/>
            <person name="Kosugi Y."/>
            <person name="Izuno A."/>
            <person name="Isagi Y."/>
            <person name="Lee S.L."/>
            <person name="Shimizu K.K."/>
        </authorList>
    </citation>
    <scope>NUCLEOTIDE SEQUENCE [LARGE SCALE GENOMIC DNA]</scope>
    <source>
        <strain evidence="2">214</strain>
    </source>
</reference>
<accession>A0AAV5JLX0</accession>
<dbReference type="Proteomes" id="UP001054252">
    <property type="component" value="Unassembled WGS sequence"/>
</dbReference>
<protein>
    <submittedName>
        <fullName evidence="2">Uncharacterized protein</fullName>
    </submittedName>
</protein>
<evidence type="ECO:0000256" key="1">
    <source>
        <dbReference type="SAM" id="MobiDB-lite"/>
    </source>
</evidence>
<sequence>MASGHTYMNYPTLVPNDVDLKNKLLDYVKAEGLVDLEALVTPEQLVVFGFVDIANLYAEGRRAIYSAENDSDTQLVQSVMVRSFNVPSAFTCDIAKALPIFASTLGPQIAYLEGFSYTKTNCQAAMLQVSSFVHLWDLLTRARRLSRPRIGGLRRDRSTTCRAPRWSTELRQLRAELTRVEWLVDSDMFQDTVVVASMNTTIEIYNDIHGKVLKHRPDFSINELAFFEGQEVDEQGKKEREDLEGLPSFDAWVAGAPEAEVEPSSTPPMSQAVTTPAHPSPARADASIPMDLTDD</sequence>
<dbReference type="AlphaFoldDB" id="A0AAV5JLX0"/>
<comment type="caution">
    <text evidence="2">The sequence shown here is derived from an EMBL/GenBank/DDBJ whole genome shotgun (WGS) entry which is preliminary data.</text>
</comment>
<proteinExistence type="predicted"/>
<organism evidence="2 3">
    <name type="scientific">Rubroshorea leprosula</name>
    <dbReference type="NCBI Taxonomy" id="152421"/>
    <lineage>
        <taxon>Eukaryota</taxon>
        <taxon>Viridiplantae</taxon>
        <taxon>Streptophyta</taxon>
        <taxon>Embryophyta</taxon>
        <taxon>Tracheophyta</taxon>
        <taxon>Spermatophyta</taxon>
        <taxon>Magnoliopsida</taxon>
        <taxon>eudicotyledons</taxon>
        <taxon>Gunneridae</taxon>
        <taxon>Pentapetalae</taxon>
        <taxon>rosids</taxon>
        <taxon>malvids</taxon>
        <taxon>Malvales</taxon>
        <taxon>Dipterocarpaceae</taxon>
        <taxon>Rubroshorea</taxon>
    </lineage>
</organism>
<evidence type="ECO:0000313" key="2">
    <source>
        <dbReference type="EMBL" id="GKV15608.1"/>
    </source>
</evidence>
<evidence type="ECO:0000313" key="3">
    <source>
        <dbReference type="Proteomes" id="UP001054252"/>
    </source>
</evidence>
<keyword evidence="3" id="KW-1185">Reference proteome</keyword>
<gene>
    <name evidence="2" type="ORF">SLEP1_g26384</name>
</gene>
<feature type="compositionally biased region" description="Polar residues" evidence="1">
    <location>
        <begin position="263"/>
        <end position="274"/>
    </location>
</feature>
<feature type="region of interest" description="Disordered" evidence="1">
    <location>
        <begin position="255"/>
        <end position="295"/>
    </location>
</feature>